<evidence type="ECO:0008006" key="3">
    <source>
        <dbReference type="Google" id="ProtNLM"/>
    </source>
</evidence>
<dbReference type="RefSeq" id="WP_184696456.1">
    <property type="nucleotide sequence ID" value="NZ_JACHJN010000011.1"/>
</dbReference>
<dbReference type="EMBL" id="JACHJN010000011">
    <property type="protein sequence ID" value="MBB5959509.1"/>
    <property type="molecule type" value="Genomic_DNA"/>
</dbReference>
<keyword evidence="2" id="KW-1185">Reference proteome</keyword>
<evidence type="ECO:0000313" key="1">
    <source>
        <dbReference type="EMBL" id="MBB5959509.1"/>
    </source>
</evidence>
<protein>
    <recommendedName>
        <fullName evidence="3">EF-hand domain-containing protein</fullName>
    </recommendedName>
</protein>
<sequence>MNDLAQLRGKHAKRFDMFDANDDGMVRQRDFTGLAERLVRRFRIPVDSIGAERIRAGYEVSWLSLSARCGADGPVPRARFVAALGAADLACRIGAADAVAIRECGAAVDGIVDVEHVAEVVIALGAHPGDAPLIREALKTDGELLPLTTVTRLVSAYFADDTPSDLYGRSSSH</sequence>
<dbReference type="Gene3D" id="1.10.238.10">
    <property type="entry name" value="EF-hand"/>
    <property type="match status" value="1"/>
</dbReference>
<evidence type="ECO:0000313" key="2">
    <source>
        <dbReference type="Proteomes" id="UP000547510"/>
    </source>
</evidence>
<organism evidence="1 2">
    <name type="scientific">Saccharothrix tamanrassetensis</name>
    <dbReference type="NCBI Taxonomy" id="1051531"/>
    <lineage>
        <taxon>Bacteria</taxon>
        <taxon>Bacillati</taxon>
        <taxon>Actinomycetota</taxon>
        <taxon>Actinomycetes</taxon>
        <taxon>Pseudonocardiales</taxon>
        <taxon>Pseudonocardiaceae</taxon>
        <taxon>Saccharothrix</taxon>
    </lineage>
</organism>
<comment type="caution">
    <text evidence="1">The sequence shown here is derived from an EMBL/GenBank/DDBJ whole genome shotgun (WGS) entry which is preliminary data.</text>
</comment>
<dbReference type="AlphaFoldDB" id="A0A841CQE4"/>
<name>A0A841CQE4_9PSEU</name>
<accession>A0A841CQE4</accession>
<proteinExistence type="predicted"/>
<reference evidence="1 2" key="1">
    <citation type="submission" date="2020-08" db="EMBL/GenBank/DDBJ databases">
        <title>Genomic Encyclopedia of Type Strains, Phase III (KMG-III): the genomes of soil and plant-associated and newly described type strains.</title>
        <authorList>
            <person name="Whitman W."/>
        </authorList>
    </citation>
    <scope>NUCLEOTIDE SEQUENCE [LARGE SCALE GENOMIC DNA]</scope>
    <source>
        <strain evidence="1 2">CECT 8640</strain>
    </source>
</reference>
<dbReference type="Proteomes" id="UP000547510">
    <property type="component" value="Unassembled WGS sequence"/>
</dbReference>
<gene>
    <name evidence="1" type="ORF">FHS29_006130</name>
</gene>